<dbReference type="Pfam" id="PF00083">
    <property type="entry name" value="Sugar_tr"/>
    <property type="match status" value="1"/>
</dbReference>
<keyword evidence="5 9" id="KW-1133">Transmembrane helix</keyword>
<dbReference type="SMART" id="SM00184">
    <property type="entry name" value="RING"/>
    <property type="match status" value="1"/>
</dbReference>
<dbReference type="NCBIfam" id="TIGR00879">
    <property type="entry name" value="SP"/>
    <property type="match status" value="1"/>
</dbReference>
<dbReference type="InterPro" id="IPR013083">
    <property type="entry name" value="Znf_RING/FYVE/PHD"/>
</dbReference>
<dbReference type="GO" id="GO:0016020">
    <property type="term" value="C:membrane"/>
    <property type="evidence" value="ECO:0007669"/>
    <property type="project" value="UniProtKB-SubCell"/>
</dbReference>
<evidence type="ECO:0000256" key="6">
    <source>
        <dbReference type="ARBA" id="ARBA00023136"/>
    </source>
</evidence>
<dbReference type="SUPFAM" id="SSF103473">
    <property type="entry name" value="MFS general substrate transporter"/>
    <property type="match status" value="1"/>
</dbReference>
<feature type="transmembrane region" description="Helical" evidence="9">
    <location>
        <begin position="397"/>
        <end position="414"/>
    </location>
</feature>
<evidence type="ECO:0000256" key="2">
    <source>
        <dbReference type="ARBA" id="ARBA00010992"/>
    </source>
</evidence>
<evidence type="ECO:0008006" key="14">
    <source>
        <dbReference type="Google" id="ProtNLM"/>
    </source>
</evidence>
<feature type="transmembrane region" description="Helical" evidence="9">
    <location>
        <begin position="259"/>
        <end position="282"/>
    </location>
</feature>
<comment type="subcellular location">
    <subcellularLocation>
        <location evidence="1">Membrane</location>
        <topology evidence="1">Multi-pass membrane protein</topology>
    </subcellularLocation>
</comment>
<dbReference type="InterPro" id="IPR036259">
    <property type="entry name" value="MFS_trans_sf"/>
</dbReference>
<dbReference type="PANTHER" id="PTHR48022:SF80">
    <property type="entry name" value="SUGAR TRANSPORTER, PUTATIVE (AFU_ORTHOLOGUE AFUA_3G12170)-RELATED"/>
    <property type="match status" value="1"/>
</dbReference>
<dbReference type="InterPro" id="IPR050360">
    <property type="entry name" value="MFS_Sugar_Transporters"/>
</dbReference>
<feature type="transmembrane region" description="Helical" evidence="9">
    <location>
        <begin position="78"/>
        <end position="97"/>
    </location>
</feature>
<dbReference type="EMBL" id="VCAU01000009">
    <property type="protein sequence ID" value="KAF9893027.1"/>
    <property type="molecule type" value="Genomic_DNA"/>
</dbReference>
<dbReference type="PROSITE" id="PS50089">
    <property type="entry name" value="ZF_RING_2"/>
    <property type="match status" value="1"/>
</dbReference>
<dbReference type="SUPFAM" id="SSF57850">
    <property type="entry name" value="RING/U-box"/>
    <property type="match status" value="1"/>
</dbReference>
<evidence type="ECO:0000313" key="12">
    <source>
        <dbReference type="EMBL" id="KAF9893027.1"/>
    </source>
</evidence>
<dbReference type="Pfam" id="PF13639">
    <property type="entry name" value="zf-RING_2"/>
    <property type="match status" value="1"/>
</dbReference>
<name>A0AAD4CWJ6_ASPNN</name>
<feature type="transmembrane region" description="Helical" evidence="9">
    <location>
        <begin position="294"/>
        <end position="318"/>
    </location>
</feature>
<feature type="transmembrane region" description="Helical" evidence="9">
    <location>
        <begin position="103"/>
        <end position="124"/>
    </location>
</feature>
<keyword evidence="3 8" id="KW-0813">Transport</keyword>
<evidence type="ECO:0000256" key="3">
    <source>
        <dbReference type="ARBA" id="ARBA00022448"/>
    </source>
</evidence>
<dbReference type="InterPro" id="IPR005828">
    <property type="entry name" value="MFS_sugar_transport-like"/>
</dbReference>
<feature type="transmembrane region" description="Helical" evidence="9">
    <location>
        <begin position="327"/>
        <end position="344"/>
    </location>
</feature>
<feature type="domain" description="RING-type" evidence="10">
    <location>
        <begin position="551"/>
        <end position="593"/>
    </location>
</feature>
<dbReference type="GO" id="GO:0005351">
    <property type="term" value="F:carbohydrate:proton symporter activity"/>
    <property type="evidence" value="ECO:0007669"/>
    <property type="project" value="TreeGrafter"/>
</dbReference>
<keyword evidence="6 9" id="KW-0472">Membrane</keyword>
<dbReference type="InterPro" id="IPR001841">
    <property type="entry name" value="Znf_RING"/>
</dbReference>
<feature type="transmembrane region" description="Helical" evidence="9">
    <location>
        <begin position="356"/>
        <end position="376"/>
    </location>
</feature>
<proteinExistence type="inferred from homology"/>
<dbReference type="Proteomes" id="UP001194746">
    <property type="component" value="Unassembled WGS sequence"/>
</dbReference>
<feature type="transmembrane region" description="Helical" evidence="9">
    <location>
        <begin position="48"/>
        <end position="66"/>
    </location>
</feature>
<dbReference type="InterPro" id="IPR005829">
    <property type="entry name" value="Sugar_transporter_CS"/>
</dbReference>
<dbReference type="PROSITE" id="PS00216">
    <property type="entry name" value="SUGAR_TRANSPORT_1"/>
    <property type="match status" value="2"/>
</dbReference>
<organism evidence="12 13">
    <name type="scientific">Aspergillus nanangensis</name>
    <dbReference type="NCBI Taxonomy" id="2582783"/>
    <lineage>
        <taxon>Eukaryota</taxon>
        <taxon>Fungi</taxon>
        <taxon>Dikarya</taxon>
        <taxon>Ascomycota</taxon>
        <taxon>Pezizomycotina</taxon>
        <taxon>Eurotiomycetes</taxon>
        <taxon>Eurotiomycetidae</taxon>
        <taxon>Eurotiales</taxon>
        <taxon>Aspergillaceae</taxon>
        <taxon>Aspergillus</taxon>
        <taxon>Aspergillus subgen. Circumdati</taxon>
    </lineage>
</organism>
<dbReference type="PRINTS" id="PR00171">
    <property type="entry name" value="SUGRTRNSPORT"/>
</dbReference>
<evidence type="ECO:0000259" key="10">
    <source>
        <dbReference type="PROSITE" id="PS50089"/>
    </source>
</evidence>
<dbReference type="Gene3D" id="3.30.40.10">
    <property type="entry name" value="Zinc/RING finger domain, C3HC4 (zinc finger)"/>
    <property type="match status" value="1"/>
</dbReference>
<keyword evidence="7" id="KW-0862">Zinc</keyword>
<evidence type="ECO:0000256" key="8">
    <source>
        <dbReference type="RuleBase" id="RU003346"/>
    </source>
</evidence>
<reference evidence="12" key="2">
    <citation type="submission" date="2020-02" db="EMBL/GenBank/DDBJ databases">
        <authorList>
            <person name="Gilchrist C.L.M."/>
            <person name="Chooi Y.-H."/>
        </authorList>
    </citation>
    <scope>NUCLEOTIDE SEQUENCE</scope>
    <source>
        <strain evidence="12">MST-FP2251</strain>
    </source>
</reference>
<evidence type="ECO:0000256" key="9">
    <source>
        <dbReference type="SAM" id="Phobius"/>
    </source>
</evidence>
<evidence type="ECO:0000256" key="7">
    <source>
        <dbReference type="PROSITE-ProRule" id="PRU00175"/>
    </source>
</evidence>
<dbReference type="AlphaFoldDB" id="A0AAD4CWJ6"/>
<evidence type="ECO:0000256" key="1">
    <source>
        <dbReference type="ARBA" id="ARBA00004141"/>
    </source>
</evidence>
<feature type="transmembrane region" description="Helical" evidence="9">
    <location>
        <begin position="172"/>
        <end position="191"/>
    </location>
</feature>
<comment type="similarity">
    <text evidence="2 8">Belongs to the major facilitator superfamily. Sugar transporter (TC 2.A.1.1) family.</text>
</comment>
<dbReference type="InterPro" id="IPR003663">
    <property type="entry name" value="Sugar/inositol_transpt"/>
</dbReference>
<gene>
    <name evidence="12" type="ORF">FE257_012438</name>
</gene>
<feature type="transmembrane region" description="Helical" evidence="9">
    <location>
        <begin position="426"/>
        <end position="446"/>
    </location>
</feature>
<dbReference type="InterPro" id="IPR020846">
    <property type="entry name" value="MFS_dom"/>
</dbReference>
<keyword evidence="7" id="KW-0863">Zinc-finger</keyword>
<comment type="caution">
    <text evidence="12">The sequence shown here is derived from an EMBL/GenBank/DDBJ whole genome shotgun (WGS) entry which is preliminary data.</text>
</comment>
<dbReference type="CDD" id="cd16448">
    <property type="entry name" value="RING-H2"/>
    <property type="match status" value="1"/>
</dbReference>
<evidence type="ECO:0000313" key="13">
    <source>
        <dbReference type="Proteomes" id="UP001194746"/>
    </source>
</evidence>
<dbReference type="Gene3D" id="1.20.1250.20">
    <property type="entry name" value="MFS general substrate transporter like domains"/>
    <property type="match status" value="1"/>
</dbReference>
<dbReference type="FunFam" id="1.20.1250.20:FF:000090">
    <property type="entry name" value="MFS sugar transporter, putative"/>
    <property type="match status" value="1"/>
</dbReference>
<protein>
    <recommendedName>
        <fullName evidence="14">Major facilitator superfamily (MFS) profile domain-containing protein</fullName>
    </recommendedName>
</protein>
<keyword evidence="13" id="KW-1185">Reference proteome</keyword>
<dbReference type="GO" id="GO:0008270">
    <property type="term" value="F:zinc ion binding"/>
    <property type="evidence" value="ECO:0007669"/>
    <property type="project" value="UniProtKB-KW"/>
</dbReference>
<keyword evidence="7" id="KW-0479">Metal-binding</keyword>
<evidence type="ECO:0000256" key="5">
    <source>
        <dbReference type="ARBA" id="ARBA00022989"/>
    </source>
</evidence>
<feature type="transmembrane region" description="Helical" evidence="9">
    <location>
        <begin position="136"/>
        <end position="160"/>
    </location>
</feature>
<feature type="domain" description="Major facilitator superfamily (MFS) profile" evidence="11">
    <location>
        <begin position="9"/>
        <end position="450"/>
    </location>
</feature>
<keyword evidence="4 9" id="KW-0812">Transmembrane</keyword>
<evidence type="ECO:0000259" key="11">
    <source>
        <dbReference type="PROSITE" id="PS50850"/>
    </source>
</evidence>
<dbReference type="PANTHER" id="PTHR48022">
    <property type="entry name" value="PLASTIDIC GLUCOSE TRANSPORTER 4"/>
    <property type="match status" value="1"/>
</dbReference>
<accession>A0AAD4CWJ6</accession>
<evidence type="ECO:0000256" key="4">
    <source>
        <dbReference type="ARBA" id="ARBA00022692"/>
    </source>
</evidence>
<reference evidence="12" key="1">
    <citation type="journal article" date="2019" name="Beilstein J. Org. Chem.">
        <title>Nanangenines: drimane sesquiterpenoids as the dominant metabolite cohort of a novel Australian fungus, Aspergillus nanangensis.</title>
        <authorList>
            <person name="Lacey H.J."/>
            <person name="Gilchrist C.L.M."/>
            <person name="Crombie A."/>
            <person name="Kalaitzis J.A."/>
            <person name="Vuong D."/>
            <person name="Rutledge P.J."/>
            <person name="Turner P."/>
            <person name="Pitt J.I."/>
            <person name="Lacey E."/>
            <person name="Chooi Y.H."/>
            <person name="Piggott A.M."/>
        </authorList>
    </citation>
    <scope>NUCLEOTIDE SEQUENCE</scope>
    <source>
        <strain evidence="12">MST-FP2251</strain>
    </source>
</reference>
<dbReference type="PROSITE" id="PS50850">
    <property type="entry name" value="MFS"/>
    <property type="match status" value="1"/>
</dbReference>
<sequence>MGRAYTIAIASFAATGSFLFGYDSGVMTDVIASPNFLAYFNTTPTSSIIGAINSTFSGGAAIGALQGGLTMDRFGRKFTIQMGACICLLGAVLQAAAKNLAMILVGRILAGWAVGLMSMSVPVYQAELAHPKRRGLIIGLAQQMIGIGFIVSTWVGFGSLHAPASSEFQWRFPLAFQAVPALILVIGMFFFPESPRYLVETERYEEAQRVLRKLHFDGSNQDWIDHEYNEIRLTIEAEKAITAKGWLVMFKVPQWRTRLLHGTLVQVFTQMTNINVINYYQTIMYESLGIKGKWSILVAGIYNCVGPITNLIFIVFLLDRVGRRKPMMFGSIAIAIVLICQAALNSQNPDGDKRGFSIGGVFFIFCVTVIFSLSFGPCSWTYMAEVMPMQIRGKGNAFATGIGNWTVSTLWAQVSPIALGKIQWKFFFIFAAFNLIVTFPTIYFFFVETKGKSLEEIDLLFGGRALGTLPENVDEKSAEQEISTSHVGENRALTVFINRRERRPNFKNKRGSDDKLRKLDAVSPTRTLEEWWSKAKGPLLPSEGVDGQFVCVVCLESVLRLQEIRELKCLHVFHKECLEKWYLQDHFNCPLCHRAYYIQESHPTNDFVWMV</sequence>